<dbReference type="EnsemblFungi" id="PTTG_29516-t43_1">
    <property type="protein sequence ID" value="PTTG_29516-t43_1-p1"/>
    <property type="gene ID" value="PTTG_29516"/>
</dbReference>
<keyword evidence="4" id="KW-1185">Reference proteome</keyword>
<evidence type="ECO:0000256" key="1">
    <source>
        <dbReference type="SAM" id="MobiDB-lite"/>
    </source>
</evidence>
<protein>
    <recommendedName>
        <fullName evidence="5">Retrotransposon gag domain-containing protein</fullName>
    </recommendedName>
</protein>
<feature type="compositionally biased region" description="Pro residues" evidence="1">
    <location>
        <begin position="146"/>
        <end position="165"/>
    </location>
</feature>
<evidence type="ECO:0000313" key="4">
    <source>
        <dbReference type="Proteomes" id="UP000005240"/>
    </source>
</evidence>
<gene>
    <name evidence="2" type="ORF">PTTG_29516</name>
</gene>
<evidence type="ECO:0008006" key="5">
    <source>
        <dbReference type="Google" id="ProtNLM"/>
    </source>
</evidence>
<evidence type="ECO:0000313" key="3">
    <source>
        <dbReference type="EnsemblFungi" id="PTTG_29516-t43_1-p1"/>
    </source>
</evidence>
<name>A0A180G460_PUCT1</name>
<feature type="region of interest" description="Disordered" evidence="1">
    <location>
        <begin position="26"/>
        <end position="57"/>
    </location>
</feature>
<proteinExistence type="predicted"/>
<feature type="region of interest" description="Disordered" evidence="1">
    <location>
        <begin position="87"/>
        <end position="171"/>
    </location>
</feature>
<dbReference type="VEuPathDB" id="FungiDB:PTTG_29516"/>
<reference evidence="3 4" key="3">
    <citation type="journal article" date="2017" name="G3 (Bethesda)">
        <title>Comparative analysis highlights variable genome content of wheat rusts and divergence of the mating loci.</title>
        <authorList>
            <person name="Cuomo C.A."/>
            <person name="Bakkeren G."/>
            <person name="Khalil H.B."/>
            <person name="Panwar V."/>
            <person name="Joly D."/>
            <person name="Linning R."/>
            <person name="Sakthikumar S."/>
            <person name="Song X."/>
            <person name="Adiconis X."/>
            <person name="Fan L."/>
            <person name="Goldberg J.M."/>
            <person name="Levin J.Z."/>
            <person name="Young S."/>
            <person name="Zeng Q."/>
            <person name="Anikster Y."/>
            <person name="Bruce M."/>
            <person name="Wang M."/>
            <person name="Yin C."/>
            <person name="McCallum B."/>
            <person name="Szabo L.J."/>
            <person name="Hulbert S."/>
            <person name="Chen X."/>
            <person name="Fellers J.P."/>
        </authorList>
    </citation>
    <scope>NUCLEOTIDE SEQUENCE</scope>
    <source>
        <strain evidence="4">Isolate 1-1 / race 1 (BBBD)</strain>
        <strain evidence="3">isolate 1-1 / race 1 (BBBD)</strain>
    </source>
</reference>
<evidence type="ECO:0000313" key="2">
    <source>
        <dbReference type="EMBL" id="OAV87232.1"/>
    </source>
</evidence>
<accession>A0A180G460</accession>
<dbReference type="EMBL" id="ADAS02000517">
    <property type="protein sequence ID" value="OAV87232.1"/>
    <property type="molecule type" value="Genomic_DNA"/>
</dbReference>
<dbReference type="Proteomes" id="UP000005240">
    <property type="component" value="Unassembled WGS sequence"/>
</dbReference>
<reference evidence="3" key="4">
    <citation type="submission" date="2025-05" db="UniProtKB">
        <authorList>
            <consortium name="EnsemblFungi"/>
        </authorList>
    </citation>
    <scope>IDENTIFICATION</scope>
    <source>
        <strain evidence="3">isolate 1-1 / race 1 (BBBD)</strain>
    </source>
</reference>
<reference evidence="2" key="2">
    <citation type="submission" date="2016-05" db="EMBL/GenBank/DDBJ databases">
        <title>Comparative analysis highlights variable genome content of wheat rusts and divergence of the mating loci.</title>
        <authorList>
            <person name="Cuomo C.A."/>
            <person name="Bakkeren G."/>
            <person name="Szabo L."/>
            <person name="Khalil H."/>
            <person name="Joly D."/>
            <person name="Goldberg J."/>
            <person name="Young S."/>
            <person name="Zeng Q."/>
            <person name="Fellers J."/>
        </authorList>
    </citation>
    <scope>NUCLEOTIDE SEQUENCE [LARGE SCALE GENOMIC DNA]</scope>
    <source>
        <strain evidence="2">1-1 BBBD Race 1</strain>
    </source>
</reference>
<sequence>MSTRQTTSSDQLLPLTDPEEILRQARAEQRRLQPEVLASTQLRKPAVTDGPGGTEDLTLNAVNINPATNRSNIPLVVGSAPVSLPSQLSPAHFPQEPSLNPSPLVPSSPGAPEASRPTSPPIKEMPDTPINTVGTKTKPGKACHPGDPPLAPLNKPDPPPPPPPTASSNLSTRDCMKLLMSSQQASIAQAHADQVEYAAWLARAKETAAIQAARLEDTFARLLKGPLANGRSQTVAIDHINHRRFNTSDAPKYVGPYMEVEPFLVWINGVEIFFTSKDVTKDWDKILIVGRLILETNLLSFFQAEAQKMIERTWIEVKEDFFKAALPLQWRTALQKEVRYLKMLDSESFSQYTTRAWTLQRIINFERHSLSDFQLARGMAFGIPTELENKVNKLDLLKREEFKFKEFIQQVGNCYEALPKKTYCPRAGAANTSSQQNPNIGNVPRKEYIWQIHSYLDLVGKCHHCKQYCGNAAGTCPGPAYRGPVDIPPNFVVPPKPADYVQRWVVTLLYDI</sequence>
<dbReference type="AlphaFoldDB" id="A0A180G460"/>
<feature type="compositionally biased region" description="Low complexity" evidence="1">
    <location>
        <begin position="97"/>
        <end position="108"/>
    </location>
</feature>
<reference evidence="2" key="1">
    <citation type="submission" date="2009-11" db="EMBL/GenBank/DDBJ databases">
        <authorList>
            <consortium name="The Broad Institute Genome Sequencing Platform"/>
            <person name="Ward D."/>
            <person name="Feldgarden M."/>
            <person name="Earl A."/>
            <person name="Young S.K."/>
            <person name="Zeng Q."/>
            <person name="Koehrsen M."/>
            <person name="Alvarado L."/>
            <person name="Berlin A."/>
            <person name="Bochicchio J."/>
            <person name="Borenstein D."/>
            <person name="Chapman S.B."/>
            <person name="Chen Z."/>
            <person name="Engels R."/>
            <person name="Freedman E."/>
            <person name="Gellesch M."/>
            <person name="Goldberg J."/>
            <person name="Griggs A."/>
            <person name="Gujja S."/>
            <person name="Heilman E."/>
            <person name="Heiman D."/>
            <person name="Hepburn T."/>
            <person name="Howarth C."/>
            <person name="Jen D."/>
            <person name="Larson L."/>
            <person name="Lewis B."/>
            <person name="Mehta T."/>
            <person name="Park D."/>
            <person name="Pearson M."/>
            <person name="Roberts A."/>
            <person name="Saif S."/>
            <person name="Shea T."/>
            <person name="Shenoy N."/>
            <person name="Sisk P."/>
            <person name="Stolte C."/>
            <person name="Sykes S."/>
            <person name="Thomson T."/>
            <person name="Walk T."/>
            <person name="White J."/>
            <person name="Yandava C."/>
            <person name="Izard J."/>
            <person name="Baranova O.V."/>
            <person name="Blanton J.M."/>
            <person name="Tanner A.C."/>
            <person name="Dewhirst F.E."/>
            <person name="Haas B."/>
            <person name="Nusbaum C."/>
            <person name="Birren B."/>
        </authorList>
    </citation>
    <scope>NUCLEOTIDE SEQUENCE [LARGE SCALE GENOMIC DNA]</scope>
    <source>
        <strain evidence="2">1-1 BBBD Race 1</strain>
    </source>
</reference>
<organism evidence="2">
    <name type="scientific">Puccinia triticina (isolate 1-1 / race 1 (BBBD))</name>
    <name type="common">Brown leaf rust fungus</name>
    <dbReference type="NCBI Taxonomy" id="630390"/>
    <lineage>
        <taxon>Eukaryota</taxon>
        <taxon>Fungi</taxon>
        <taxon>Dikarya</taxon>
        <taxon>Basidiomycota</taxon>
        <taxon>Pucciniomycotina</taxon>
        <taxon>Pucciniomycetes</taxon>
        <taxon>Pucciniales</taxon>
        <taxon>Pucciniaceae</taxon>
        <taxon>Puccinia</taxon>
    </lineage>
</organism>